<name>A5DXR0_LODEL</name>
<feature type="compositionally biased region" description="Polar residues" evidence="1">
    <location>
        <begin position="32"/>
        <end position="44"/>
    </location>
</feature>
<evidence type="ECO:0000256" key="1">
    <source>
        <dbReference type="SAM" id="MobiDB-lite"/>
    </source>
</evidence>
<dbReference type="EMBL" id="CH981525">
    <property type="protein sequence ID" value="EDK43968.1"/>
    <property type="molecule type" value="Genomic_DNA"/>
</dbReference>
<evidence type="ECO:0000313" key="2">
    <source>
        <dbReference type="EMBL" id="EDK43968.1"/>
    </source>
</evidence>
<dbReference type="HOGENOM" id="CLU_052377_1_0_1"/>
<accession>A5DXR0</accession>
<feature type="compositionally biased region" description="Basic and acidic residues" evidence="1">
    <location>
        <begin position="15"/>
        <end position="24"/>
    </location>
</feature>
<dbReference type="Proteomes" id="UP000001996">
    <property type="component" value="Unassembled WGS sequence"/>
</dbReference>
<dbReference type="eggNOG" id="ENOG502SU8Y">
    <property type="taxonomic scope" value="Eukaryota"/>
</dbReference>
<dbReference type="Gene3D" id="3.30.800.10">
    <property type="entry name" value="Phosphatidylinositol Phosphate Kinase II Beta"/>
    <property type="match status" value="1"/>
</dbReference>
<proteinExistence type="predicted"/>
<dbReference type="InterPro" id="IPR027484">
    <property type="entry name" value="PInositol-4-P-5-kinase_N"/>
</dbReference>
<evidence type="ECO:0000313" key="3">
    <source>
        <dbReference type="Proteomes" id="UP000001996"/>
    </source>
</evidence>
<feature type="region of interest" description="Disordered" evidence="1">
    <location>
        <begin position="15"/>
        <end position="44"/>
    </location>
</feature>
<sequence length="430" mass="50421">MKIFKKLFNTASKSKEAEPAERNVRYPIPGETSGSPVSVPSPATGSETFYEVDLGAEDVEEKKLVRRQFPLFRPFGWVKERREEKELAERILLPKGMVAGIRALHHNRKKKKQIGKNNDSNNNNNTNNTTNNTNNLNNNTNTTTTTTTSCKPFTYGKFVANVESYCPRLCQEIRASMGFSDSEYVQSISQGLTKLENGNYKSGDRKFIVHRVTKREFENVIRWLPEILGEDEYESLLIPVLQLVEMQLKTKTKYFVVTRNLDYRTEFLLEYKFSRNGKESAISRRHPNNFRLTETRKFPENEAWDWWDNYRFLEDVSFLAAKERYGFKFVICAAYADDGDHRVWYYIDDWFKDSPSGVSRLGQSRRKLSEKYALWIYNLFNFHLNLVEGPLKMKDFDRIYQRPRKEKSFIQRKLAEMFCCDLRPSSSESI</sequence>
<feature type="compositionally biased region" description="Low complexity" evidence="1">
    <location>
        <begin position="117"/>
        <end position="140"/>
    </location>
</feature>
<organism evidence="2 3">
    <name type="scientific">Lodderomyces elongisporus (strain ATCC 11503 / CBS 2605 / JCM 1781 / NBRC 1676 / NRRL YB-4239)</name>
    <name type="common">Yeast</name>
    <name type="synonym">Saccharomyces elongisporus</name>
    <dbReference type="NCBI Taxonomy" id="379508"/>
    <lineage>
        <taxon>Eukaryota</taxon>
        <taxon>Fungi</taxon>
        <taxon>Dikarya</taxon>
        <taxon>Ascomycota</taxon>
        <taxon>Saccharomycotina</taxon>
        <taxon>Pichiomycetes</taxon>
        <taxon>Debaryomycetaceae</taxon>
        <taxon>Candida/Lodderomyces clade</taxon>
        <taxon>Lodderomyces</taxon>
    </lineage>
</organism>
<dbReference type="AlphaFoldDB" id="A5DXR0"/>
<protein>
    <submittedName>
        <fullName evidence="2">Uncharacterized protein</fullName>
    </submittedName>
</protein>
<feature type="region of interest" description="Disordered" evidence="1">
    <location>
        <begin position="106"/>
        <end position="140"/>
    </location>
</feature>
<dbReference type="SUPFAM" id="SSF56104">
    <property type="entry name" value="SAICAR synthase-like"/>
    <property type="match status" value="1"/>
</dbReference>
<gene>
    <name evidence="2" type="ORF">LELG_02147</name>
</gene>
<reference evidence="2 3" key="1">
    <citation type="journal article" date="2009" name="Nature">
        <title>Evolution of pathogenicity and sexual reproduction in eight Candida genomes.</title>
        <authorList>
            <person name="Butler G."/>
            <person name="Rasmussen M.D."/>
            <person name="Lin M.F."/>
            <person name="Santos M.A."/>
            <person name="Sakthikumar S."/>
            <person name="Munro C.A."/>
            <person name="Rheinbay E."/>
            <person name="Grabherr M."/>
            <person name="Forche A."/>
            <person name="Reedy J.L."/>
            <person name="Agrafioti I."/>
            <person name="Arnaud M.B."/>
            <person name="Bates S."/>
            <person name="Brown A.J."/>
            <person name="Brunke S."/>
            <person name="Costanzo M.C."/>
            <person name="Fitzpatrick D.A."/>
            <person name="de Groot P.W."/>
            <person name="Harris D."/>
            <person name="Hoyer L.L."/>
            <person name="Hube B."/>
            <person name="Klis F.M."/>
            <person name="Kodira C."/>
            <person name="Lennard N."/>
            <person name="Logue M.E."/>
            <person name="Martin R."/>
            <person name="Neiman A.M."/>
            <person name="Nikolaou E."/>
            <person name="Quail M.A."/>
            <person name="Quinn J."/>
            <person name="Santos M.C."/>
            <person name="Schmitzberger F.F."/>
            <person name="Sherlock G."/>
            <person name="Shah P."/>
            <person name="Silverstein K.A."/>
            <person name="Skrzypek M.S."/>
            <person name="Soll D."/>
            <person name="Staggs R."/>
            <person name="Stansfield I."/>
            <person name="Stumpf M.P."/>
            <person name="Sudbery P.E."/>
            <person name="Srikantha T."/>
            <person name="Zeng Q."/>
            <person name="Berman J."/>
            <person name="Berriman M."/>
            <person name="Heitman J."/>
            <person name="Gow N.A."/>
            <person name="Lorenz M.C."/>
            <person name="Birren B.W."/>
            <person name="Kellis M."/>
            <person name="Cuomo C.A."/>
        </authorList>
    </citation>
    <scope>NUCLEOTIDE SEQUENCE [LARGE SCALE GENOMIC DNA]</scope>
    <source>
        <strain evidence="3">ATCC 11503 / BCRC 21390 / CBS 2605 / JCM 1781 / NBRC 1676 / NRRL YB-4239</strain>
    </source>
</reference>
<keyword evidence="3" id="KW-1185">Reference proteome</keyword>
<dbReference type="InParanoid" id="A5DXR0"/>